<sequence length="283" mass="31973">MNPEEKNPLQSLRTYQGDIEETLSKNKTSISSIVIMEQKRREQALGEDGLERNSGRRNKFFIIIGGTLLLLGITTVGIVYYMQSQNEIIVVQKTKALLAFGEEKIVPIETQTREKLVSLFDKEKESFKLPVNSILYINIVGEADISAPITLVLSLLAPRMPPSLLRSFEEKYMLGVYSFDTNEFFIILKTSDFATSFAGMLKWEADLQKDIGVLFDIEQNASTTINIFVDRSLKNKDLRILKDSVGNTLLLYSFVDKNTLIITKNETVFGAILPKYLIQKAAL</sequence>
<dbReference type="AlphaFoldDB" id="A0A1G2T5G7"/>
<gene>
    <name evidence="2" type="ORF">A2W58_00860</name>
</gene>
<proteinExistence type="predicted"/>
<feature type="transmembrane region" description="Helical" evidence="1">
    <location>
        <begin position="60"/>
        <end position="82"/>
    </location>
</feature>
<dbReference type="EMBL" id="MHVL01000046">
    <property type="protein sequence ID" value="OHA92536.1"/>
    <property type="molecule type" value="Genomic_DNA"/>
</dbReference>
<keyword evidence="1" id="KW-0812">Transmembrane</keyword>
<evidence type="ECO:0000313" key="2">
    <source>
        <dbReference type="EMBL" id="OHA92536.1"/>
    </source>
</evidence>
<keyword evidence="1" id="KW-1133">Transmembrane helix</keyword>
<keyword evidence="1" id="KW-0472">Membrane</keyword>
<organism evidence="2 3">
    <name type="scientific">Candidatus Zambryskibacteria bacterium RIFCSPHIGHO2_02_38_10.5</name>
    <dbReference type="NCBI Taxonomy" id="1802742"/>
    <lineage>
        <taxon>Bacteria</taxon>
        <taxon>Candidatus Zambryskiibacteriota</taxon>
    </lineage>
</organism>
<reference evidence="2 3" key="1">
    <citation type="journal article" date="2016" name="Nat. Commun.">
        <title>Thousands of microbial genomes shed light on interconnected biogeochemical processes in an aquifer system.</title>
        <authorList>
            <person name="Anantharaman K."/>
            <person name="Brown C.T."/>
            <person name="Hug L.A."/>
            <person name="Sharon I."/>
            <person name="Castelle C.J."/>
            <person name="Probst A.J."/>
            <person name="Thomas B.C."/>
            <person name="Singh A."/>
            <person name="Wilkins M.J."/>
            <person name="Karaoz U."/>
            <person name="Brodie E.L."/>
            <person name="Williams K.H."/>
            <person name="Hubbard S.S."/>
            <person name="Banfield J.F."/>
        </authorList>
    </citation>
    <scope>NUCLEOTIDE SEQUENCE [LARGE SCALE GENOMIC DNA]</scope>
</reference>
<evidence type="ECO:0000313" key="3">
    <source>
        <dbReference type="Proteomes" id="UP000179264"/>
    </source>
</evidence>
<protein>
    <submittedName>
        <fullName evidence="2">Uncharacterized protein</fullName>
    </submittedName>
</protein>
<dbReference type="Proteomes" id="UP000179264">
    <property type="component" value="Unassembled WGS sequence"/>
</dbReference>
<name>A0A1G2T5G7_9BACT</name>
<accession>A0A1G2T5G7</accession>
<comment type="caution">
    <text evidence="2">The sequence shown here is derived from an EMBL/GenBank/DDBJ whole genome shotgun (WGS) entry which is preliminary data.</text>
</comment>
<evidence type="ECO:0000256" key="1">
    <source>
        <dbReference type="SAM" id="Phobius"/>
    </source>
</evidence>